<dbReference type="PANTHER" id="PTHR21661:SF35">
    <property type="entry name" value="EPOXIDE HYDROLASE"/>
    <property type="match status" value="1"/>
</dbReference>
<proteinExistence type="inferred from homology"/>
<comment type="caution">
    <text evidence="5">The sequence shown here is derived from an EMBL/GenBank/DDBJ whole genome shotgun (WGS) entry which is preliminary data.</text>
</comment>
<organism evidence="5 6">
    <name type="scientific">Actinocorallia herbida</name>
    <dbReference type="NCBI Taxonomy" id="58109"/>
    <lineage>
        <taxon>Bacteria</taxon>
        <taxon>Bacillati</taxon>
        <taxon>Actinomycetota</taxon>
        <taxon>Actinomycetes</taxon>
        <taxon>Streptosporangiales</taxon>
        <taxon>Thermomonosporaceae</taxon>
        <taxon>Actinocorallia</taxon>
    </lineage>
</organism>
<dbReference type="Pfam" id="PF06441">
    <property type="entry name" value="EHN"/>
    <property type="match status" value="1"/>
</dbReference>
<evidence type="ECO:0000256" key="2">
    <source>
        <dbReference type="ARBA" id="ARBA00022797"/>
    </source>
</evidence>
<accession>A0A3N1D621</accession>
<dbReference type="PIRSF" id="PIRSF001112">
    <property type="entry name" value="Epoxide_hydrolase"/>
    <property type="match status" value="1"/>
</dbReference>
<protein>
    <submittedName>
        <fullName evidence="5">Pimeloyl-ACP methyl ester carboxylesterase</fullName>
    </submittedName>
</protein>
<dbReference type="GO" id="GO:0004301">
    <property type="term" value="F:epoxide hydrolase activity"/>
    <property type="evidence" value="ECO:0007669"/>
    <property type="project" value="TreeGrafter"/>
</dbReference>
<evidence type="ECO:0000313" key="6">
    <source>
        <dbReference type="Proteomes" id="UP000272400"/>
    </source>
</evidence>
<evidence type="ECO:0000259" key="4">
    <source>
        <dbReference type="Pfam" id="PF06441"/>
    </source>
</evidence>
<sequence length="379" mass="41788">MGEVREFRIRVGREEVDDLRERLGRTRWGPEEPEVGWERGVPVSYLKRLVGYWADGFNWTAAEVRLNRMPQFVTEIDGQTVHFVHRPSERAGAVPLLLVHGWPGSFVEFTEVLPQLTDAFHLVVPDVPGVGYSGPLRETGWTTGRIADTFLELMTRLGHAEFGVQGGRSGARIAAEMGRRAPGRVIGVHLNGLVTPPADEPTAMAGLTEVEKERLARLAEFHSEGYGFAALQQTRPATLGHALLDSPAGQLAWTVEKLWAWTDARSALPEDAVDRDLLLADASLLWFTRTAASAAALYYEDAHDPGEVPPRPRGPVPTAVLATGTTDVAVRRFADREHNVTRWTELERGGAFLALEQPAAFAEDVRDFFAAVRTGRFLG</sequence>
<name>A0A3N1D621_9ACTN</name>
<gene>
    <name evidence="5" type="ORF">EDD29_6591</name>
</gene>
<dbReference type="Gene3D" id="3.40.50.1820">
    <property type="entry name" value="alpha/beta hydrolase"/>
    <property type="match status" value="1"/>
</dbReference>
<dbReference type="PRINTS" id="PR00412">
    <property type="entry name" value="EPOXHYDRLASE"/>
</dbReference>
<dbReference type="InterPro" id="IPR000639">
    <property type="entry name" value="Epox_hydrolase-like"/>
</dbReference>
<dbReference type="GO" id="GO:0097176">
    <property type="term" value="P:epoxide metabolic process"/>
    <property type="evidence" value="ECO:0007669"/>
    <property type="project" value="TreeGrafter"/>
</dbReference>
<evidence type="ECO:0000256" key="1">
    <source>
        <dbReference type="ARBA" id="ARBA00010088"/>
    </source>
</evidence>
<reference evidence="5 6" key="1">
    <citation type="submission" date="2018-11" db="EMBL/GenBank/DDBJ databases">
        <title>Sequencing the genomes of 1000 actinobacteria strains.</title>
        <authorList>
            <person name="Klenk H.-P."/>
        </authorList>
    </citation>
    <scope>NUCLEOTIDE SEQUENCE [LARGE SCALE GENOMIC DNA]</scope>
    <source>
        <strain evidence="5 6">DSM 44254</strain>
    </source>
</reference>
<feature type="domain" description="Epoxide hydrolase N-terminal" evidence="4">
    <location>
        <begin position="4"/>
        <end position="109"/>
    </location>
</feature>
<evidence type="ECO:0000313" key="5">
    <source>
        <dbReference type="EMBL" id="ROO88906.1"/>
    </source>
</evidence>
<dbReference type="EMBL" id="RJKE01000001">
    <property type="protein sequence ID" value="ROO88906.1"/>
    <property type="molecule type" value="Genomic_DNA"/>
</dbReference>
<dbReference type="PANTHER" id="PTHR21661">
    <property type="entry name" value="EPOXIDE HYDROLASE 1-RELATED"/>
    <property type="match status" value="1"/>
</dbReference>
<evidence type="ECO:0000256" key="3">
    <source>
        <dbReference type="ARBA" id="ARBA00022801"/>
    </source>
</evidence>
<comment type="similarity">
    <text evidence="1">Belongs to the peptidase S33 family.</text>
</comment>
<keyword evidence="2" id="KW-0058">Aromatic hydrocarbons catabolism</keyword>
<dbReference type="InterPro" id="IPR016292">
    <property type="entry name" value="Epoxide_hydrolase"/>
</dbReference>
<dbReference type="InterPro" id="IPR029058">
    <property type="entry name" value="AB_hydrolase_fold"/>
</dbReference>
<dbReference type="SUPFAM" id="SSF53474">
    <property type="entry name" value="alpha/beta-Hydrolases"/>
    <property type="match status" value="1"/>
</dbReference>
<keyword evidence="3" id="KW-0378">Hydrolase</keyword>
<dbReference type="RefSeq" id="WP_123668087.1">
    <property type="nucleotide sequence ID" value="NZ_RJKE01000001.1"/>
</dbReference>
<dbReference type="AlphaFoldDB" id="A0A3N1D621"/>
<keyword evidence="6" id="KW-1185">Reference proteome</keyword>
<dbReference type="Proteomes" id="UP000272400">
    <property type="component" value="Unassembled WGS sequence"/>
</dbReference>
<dbReference type="OrthoDB" id="4654311at2"/>
<dbReference type="InterPro" id="IPR010497">
    <property type="entry name" value="Epoxide_hydro_N"/>
</dbReference>